<dbReference type="GO" id="GO:0052906">
    <property type="term" value="F:tRNA (guanine(37)-N1)-methyltransferase activity"/>
    <property type="evidence" value="ECO:0007669"/>
    <property type="project" value="UniProtKB-UniRule"/>
</dbReference>
<comment type="similarity">
    <text evidence="3 15 17">Belongs to the RNA methyltransferase TrmD family.</text>
</comment>
<dbReference type="NCBIfam" id="TIGR00088">
    <property type="entry name" value="trmD"/>
    <property type="match status" value="1"/>
</dbReference>
<evidence type="ECO:0000256" key="14">
    <source>
        <dbReference type="ARBA" id="ARBA00047783"/>
    </source>
</evidence>
<gene>
    <name evidence="15 19" type="primary">trmD</name>
    <name evidence="19" type="ORF">NCTC10295_00127</name>
</gene>
<feature type="binding site" evidence="15 16">
    <location>
        <begin position="133"/>
        <end position="138"/>
    </location>
    <ligand>
        <name>S-adenosyl-L-methionine</name>
        <dbReference type="ChEBI" id="CHEBI:59789"/>
    </ligand>
</feature>
<dbReference type="InterPro" id="IPR029026">
    <property type="entry name" value="tRNA_m1G_MTases_N"/>
</dbReference>
<dbReference type="SUPFAM" id="SSF75217">
    <property type="entry name" value="alpha/beta knot"/>
    <property type="match status" value="1"/>
</dbReference>
<evidence type="ECO:0000313" key="20">
    <source>
        <dbReference type="Proteomes" id="UP000254651"/>
    </source>
</evidence>
<keyword evidence="9 15" id="KW-0808">Transferase</keyword>
<evidence type="ECO:0000256" key="8">
    <source>
        <dbReference type="ARBA" id="ARBA00022603"/>
    </source>
</evidence>
<dbReference type="GO" id="GO:0005829">
    <property type="term" value="C:cytosol"/>
    <property type="evidence" value="ECO:0007669"/>
    <property type="project" value="TreeGrafter"/>
</dbReference>
<comment type="subcellular location">
    <subcellularLocation>
        <location evidence="2 15 17">Cytoplasm</location>
    </subcellularLocation>
</comment>
<evidence type="ECO:0000256" key="7">
    <source>
        <dbReference type="ARBA" id="ARBA00022490"/>
    </source>
</evidence>
<evidence type="ECO:0000256" key="11">
    <source>
        <dbReference type="ARBA" id="ARBA00022694"/>
    </source>
</evidence>
<dbReference type="CDD" id="cd18080">
    <property type="entry name" value="TrmD-like"/>
    <property type="match status" value="1"/>
</dbReference>
<evidence type="ECO:0000256" key="15">
    <source>
        <dbReference type="HAMAP-Rule" id="MF_00605"/>
    </source>
</evidence>
<dbReference type="EMBL" id="UGQS01000001">
    <property type="protein sequence ID" value="STZ75403.1"/>
    <property type="molecule type" value="Genomic_DNA"/>
</dbReference>
<evidence type="ECO:0000256" key="13">
    <source>
        <dbReference type="ARBA" id="ARBA00033392"/>
    </source>
</evidence>
<evidence type="ECO:0000256" key="12">
    <source>
        <dbReference type="ARBA" id="ARBA00029736"/>
    </source>
</evidence>
<dbReference type="PANTHER" id="PTHR46417">
    <property type="entry name" value="TRNA (GUANINE-N(1)-)-METHYLTRANSFERASE"/>
    <property type="match status" value="1"/>
</dbReference>
<comment type="function">
    <text evidence="1 15 17">Specifically methylates guanosine-37 in various tRNAs.</text>
</comment>
<name>A0A378UF78_BERDE</name>
<dbReference type="InterPro" id="IPR002649">
    <property type="entry name" value="tRNA_m1G_MeTrfase_TrmD"/>
</dbReference>
<dbReference type="Gene3D" id="3.40.1280.10">
    <property type="match status" value="1"/>
</dbReference>
<dbReference type="RefSeq" id="WP_066078372.1">
    <property type="nucleotide sequence ID" value="NZ_CP181246.1"/>
</dbReference>
<dbReference type="InterPro" id="IPR016009">
    <property type="entry name" value="tRNA_MeTrfase_TRMD/TRM10"/>
</dbReference>
<dbReference type="GO" id="GO:0002939">
    <property type="term" value="P:tRNA N1-guanine methylation"/>
    <property type="evidence" value="ECO:0007669"/>
    <property type="project" value="TreeGrafter"/>
</dbReference>
<protein>
    <recommendedName>
        <fullName evidence="6 15">tRNA (guanine-N(1)-)-methyltransferase</fullName>
        <ecNumber evidence="5 15">2.1.1.228</ecNumber>
    </recommendedName>
    <alternativeName>
        <fullName evidence="12 15">M1G-methyltransferase</fullName>
    </alternativeName>
    <alternativeName>
        <fullName evidence="13 15">tRNA [GM37] methyltransferase</fullName>
    </alternativeName>
</protein>
<feature type="binding site" evidence="15 16">
    <location>
        <position position="113"/>
    </location>
    <ligand>
        <name>S-adenosyl-L-methionine</name>
        <dbReference type="ChEBI" id="CHEBI:59789"/>
    </ligand>
</feature>
<evidence type="ECO:0000256" key="2">
    <source>
        <dbReference type="ARBA" id="ARBA00004496"/>
    </source>
</evidence>
<keyword evidence="7 15" id="KW-0963">Cytoplasm</keyword>
<evidence type="ECO:0000256" key="3">
    <source>
        <dbReference type="ARBA" id="ARBA00007630"/>
    </source>
</evidence>
<dbReference type="FunFam" id="1.10.1270.20:FF:000001">
    <property type="entry name" value="tRNA (guanine-N(1)-)-methyltransferase"/>
    <property type="match status" value="1"/>
</dbReference>
<dbReference type="FunFam" id="3.40.1280.10:FF:000001">
    <property type="entry name" value="tRNA (guanine-N(1)-)-methyltransferase"/>
    <property type="match status" value="1"/>
</dbReference>
<organism evidence="19 20">
    <name type="scientific">Bergeriella denitrificans</name>
    <name type="common">Neisseria denitrificans</name>
    <dbReference type="NCBI Taxonomy" id="494"/>
    <lineage>
        <taxon>Bacteria</taxon>
        <taxon>Pseudomonadati</taxon>
        <taxon>Pseudomonadota</taxon>
        <taxon>Betaproteobacteria</taxon>
        <taxon>Neisseriales</taxon>
        <taxon>Neisseriaceae</taxon>
        <taxon>Bergeriella</taxon>
    </lineage>
</organism>
<comment type="subunit">
    <text evidence="4 15 17">Homodimer.</text>
</comment>
<accession>A0A378UF78</accession>
<dbReference type="EC" id="2.1.1.228" evidence="5 15"/>
<evidence type="ECO:0000256" key="1">
    <source>
        <dbReference type="ARBA" id="ARBA00002634"/>
    </source>
</evidence>
<dbReference type="InterPro" id="IPR029028">
    <property type="entry name" value="Alpha/beta_knot_MTases"/>
</dbReference>
<comment type="catalytic activity">
    <reaction evidence="14 15 17">
        <text>guanosine(37) in tRNA + S-adenosyl-L-methionine = N(1)-methylguanosine(37) in tRNA + S-adenosyl-L-homocysteine + H(+)</text>
        <dbReference type="Rhea" id="RHEA:36899"/>
        <dbReference type="Rhea" id="RHEA-COMP:10145"/>
        <dbReference type="Rhea" id="RHEA-COMP:10147"/>
        <dbReference type="ChEBI" id="CHEBI:15378"/>
        <dbReference type="ChEBI" id="CHEBI:57856"/>
        <dbReference type="ChEBI" id="CHEBI:59789"/>
        <dbReference type="ChEBI" id="CHEBI:73542"/>
        <dbReference type="ChEBI" id="CHEBI:74269"/>
        <dbReference type="EC" id="2.1.1.228"/>
    </reaction>
</comment>
<keyword evidence="10 15" id="KW-0949">S-adenosyl-L-methionine</keyword>
<keyword evidence="8 15" id="KW-0489">Methyltransferase</keyword>
<evidence type="ECO:0000256" key="17">
    <source>
        <dbReference type="RuleBase" id="RU003464"/>
    </source>
</evidence>
<feature type="domain" description="tRNA methyltransferase TRMD/TRM10-type" evidence="18">
    <location>
        <begin position="1"/>
        <end position="226"/>
    </location>
</feature>
<sequence>MFIQSITLFPEMFDSITGHGVTGRALKQQLWRFQAINPRRFADNPLGYIDSRPFGGGPGMIMQAPPLKAAIDEARQACNGAAKVIYLSPQGTPLTHQKAAALAAEPNLILLCGRYEGIDERLLQSSVDEEISIGDFVVSGGELPAMMLMDAVLRLVPGVLGDMQSAEQDSFSDGLLDCPHYTKPVEFQGMGVPEVLRSGNHALIAEWRLKQSLQRTLARRPDLLEKRDLIPKESRLLQEILSEQGSEPEQREIQS</sequence>
<proteinExistence type="inferred from homology"/>
<keyword evidence="11 15" id="KW-0819">tRNA processing</keyword>
<dbReference type="AlphaFoldDB" id="A0A378UF78"/>
<dbReference type="Pfam" id="PF01746">
    <property type="entry name" value="tRNA_m1G_MT"/>
    <property type="match status" value="1"/>
</dbReference>
<dbReference type="Proteomes" id="UP000254651">
    <property type="component" value="Unassembled WGS sequence"/>
</dbReference>
<evidence type="ECO:0000259" key="18">
    <source>
        <dbReference type="Pfam" id="PF01746"/>
    </source>
</evidence>
<evidence type="ECO:0000256" key="6">
    <source>
        <dbReference type="ARBA" id="ARBA00014679"/>
    </source>
</evidence>
<evidence type="ECO:0000256" key="9">
    <source>
        <dbReference type="ARBA" id="ARBA00022679"/>
    </source>
</evidence>
<dbReference type="InterPro" id="IPR023148">
    <property type="entry name" value="tRNA_m1G_MeTrfase_C_sf"/>
</dbReference>
<evidence type="ECO:0000256" key="10">
    <source>
        <dbReference type="ARBA" id="ARBA00022691"/>
    </source>
</evidence>
<dbReference type="PANTHER" id="PTHR46417:SF1">
    <property type="entry name" value="TRNA (GUANINE-N(1)-)-METHYLTRANSFERASE"/>
    <property type="match status" value="1"/>
</dbReference>
<evidence type="ECO:0000256" key="16">
    <source>
        <dbReference type="PIRSR" id="PIRSR000386-1"/>
    </source>
</evidence>
<dbReference type="PIRSF" id="PIRSF000386">
    <property type="entry name" value="tRNA_mtase"/>
    <property type="match status" value="1"/>
</dbReference>
<dbReference type="NCBIfam" id="NF000648">
    <property type="entry name" value="PRK00026.1"/>
    <property type="match status" value="1"/>
</dbReference>
<evidence type="ECO:0000256" key="5">
    <source>
        <dbReference type="ARBA" id="ARBA00012807"/>
    </source>
</evidence>
<dbReference type="HAMAP" id="MF_00605">
    <property type="entry name" value="TrmD"/>
    <property type="match status" value="1"/>
</dbReference>
<reference evidence="19 20" key="1">
    <citation type="submission" date="2018-06" db="EMBL/GenBank/DDBJ databases">
        <authorList>
            <consortium name="Pathogen Informatics"/>
            <person name="Doyle S."/>
        </authorList>
    </citation>
    <scope>NUCLEOTIDE SEQUENCE [LARGE SCALE GENOMIC DNA]</scope>
    <source>
        <strain evidence="19 20">NCTC10295</strain>
    </source>
</reference>
<keyword evidence="20" id="KW-1185">Reference proteome</keyword>
<dbReference type="Gene3D" id="1.10.1270.20">
    <property type="entry name" value="tRNA(m1g37)methyltransferase, domain 2"/>
    <property type="match status" value="1"/>
</dbReference>
<evidence type="ECO:0000256" key="4">
    <source>
        <dbReference type="ARBA" id="ARBA00011738"/>
    </source>
</evidence>
<evidence type="ECO:0000313" key="19">
    <source>
        <dbReference type="EMBL" id="STZ75403.1"/>
    </source>
</evidence>